<evidence type="ECO:0000256" key="3">
    <source>
        <dbReference type="ARBA" id="ARBA00022475"/>
    </source>
</evidence>
<feature type="transmembrane region" description="Helical" evidence="7">
    <location>
        <begin position="20"/>
        <end position="39"/>
    </location>
</feature>
<dbReference type="SUPFAM" id="SSF50182">
    <property type="entry name" value="Sm-like ribonucleoproteins"/>
    <property type="match status" value="1"/>
</dbReference>
<dbReference type="AlphaFoldDB" id="A0A1B1K7R4"/>
<evidence type="ECO:0000256" key="5">
    <source>
        <dbReference type="ARBA" id="ARBA00022989"/>
    </source>
</evidence>
<evidence type="ECO:0000259" key="9">
    <source>
        <dbReference type="Pfam" id="PF21082"/>
    </source>
</evidence>
<gene>
    <name evidence="11" type="ORF">R1CP_19915</name>
</gene>
<reference evidence="11 12" key="1">
    <citation type="submission" date="2014-07" db="EMBL/GenBank/DDBJ databases">
        <authorList>
            <person name="Zhang J.E."/>
            <person name="Yang H."/>
            <person name="Guo J."/>
            <person name="Deng Z."/>
            <person name="Luo H."/>
            <person name="Luo M."/>
            <person name="Zhao B."/>
        </authorList>
    </citation>
    <scope>NUCLEOTIDE SEQUENCE [LARGE SCALE GENOMIC DNA]</scope>
    <source>
        <strain evidence="11 12">1CP</strain>
    </source>
</reference>
<evidence type="ECO:0000256" key="1">
    <source>
        <dbReference type="ARBA" id="ARBA00004651"/>
    </source>
</evidence>
<dbReference type="SUPFAM" id="SSF82861">
    <property type="entry name" value="Mechanosensitive channel protein MscS (YggB), transmembrane region"/>
    <property type="match status" value="1"/>
</dbReference>
<dbReference type="InterPro" id="IPR049142">
    <property type="entry name" value="MS_channel_1st"/>
</dbReference>
<dbReference type="InterPro" id="IPR011014">
    <property type="entry name" value="MscS_channel_TM-2"/>
</dbReference>
<dbReference type="GO" id="GO:0008381">
    <property type="term" value="F:mechanosensitive monoatomic ion channel activity"/>
    <property type="evidence" value="ECO:0007669"/>
    <property type="project" value="InterPro"/>
</dbReference>
<dbReference type="PANTHER" id="PTHR30460:SF0">
    <property type="entry name" value="MODERATE CONDUCTANCE MECHANOSENSITIVE CHANNEL YBIO"/>
    <property type="match status" value="1"/>
</dbReference>
<keyword evidence="5 7" id="KW-1133">Transmembrane helix</keyword>
<dbReference type="Pfam" id="PF21088">
    <property type="entry name" value="MS_channel_1st"/>
    <property type="match status" value="1"/>
</dbReference>
<dbReference type="PATRIC" id="fig|37919.13.peg.4170"/>
<organism evidence="11 12">
    <name type="scientific">Rhodococcus opacus</name>
    <name type="common">Nocardia opaca</name>
    <dbReference type="NCBI Taxonomy" id="37919"/>
    <lineage>
        <taxon>Bacteria</taxon>
        <taxon>Bacillati</taxon>
        <taxon>Actinomycetota</taxon>
        <taxon>Actinomycetes</taxon>
        <taxon>Mycobacteriales</taxon>
        <taxon>Nocardiaceae</taxon>
        <taxon>Rhodococcus</taxon>
    </lineage>
</organism>
<dbReference type="InterPro" id="IPR006685">
    <property type="entry name" value="MscS_channel_2nd"/>
</dbReference>
<name>A0A1B1K7R4_RHOOP</name>
<dbReference type="RefSeq" id="WP_065491349.1">
    <property type="nucleotide sequence ID" value="NZ_CP009111.1"/>
</dbReference>
<dbReference type="InterPro" id="IPR023408">
    <property type="entry name" value="MscS_beta-dom_sf"/>
</dbReference>
<dbReference type="Proteomes" id="UP000186108">
    <property type="component" value="Chromosome"/>
</dbReference>
<evidence type="ECO:0000313" key="12">
    <source>
        <dbReference type="Proteomes" id="UP000186108"/>
    </source>
</evidence>
<dbReference type="InterPro" id="IPR010920">
    <property type="entry name" value="LSM_dom_sf"/>
</dbReference>
<dbReference type="SUPFAM" id="SSF82689">
    <property type="entry name" value="Mechanosensitive channel protein MscS (YggB), C-terminal domain"/>
    <property type="match status" value="1"/>
</dbReference>
<dbReference type="Gene3D" id="1.10.287.1260">
    <property type="match status" value="1"/>
</dbReference>
<protein>
    <submittedName>
        <fullName evidence="11">MscS family transporter</fullName>
    </submittedName>
</protein>
<dbReference type="PANTHER" id="PTHR30460">
    <property type="entry name" value="MODERATE CONDUCTANCE MECHANOSENSITIVE CHANNEL YBIO"/>
    <property type="match status" value="1"/>
</dbReference>
<feature type="domain" description="Mechanosensitive ion channel MscS C-terminal" evidence="9">
    <location>
        <begin position="204"/>
        <end position="290"/>
    </location>
</feature>
<dbReference type="Gene3D" id="2.30.30.60">
    <property type="match status" value="1"/>
</dbReference>
<evidence type="ECO:0000256" key="7">
    <source>
        <dbReference type="SAM" id="Phobius"/>
    </source>
</evidence>
<keyword evidence="3" id="KW-1003">Cell membrane</keyword>
<evidence type="ECO:0000256" key="4">
    <source>
        <dbReference type="ARBA" id="ARBA00022692"/>
    </source>
</evidence>
<accession>A0A1B1K7R4</accession>
<dbReference type="Pfam" id="PF21082">
    <property type="entry name" value="MS_channel_3rd"/>
    <property type="match status" value="1"/>
</dbReference>
<keyword evidence="6 7" id="KW-0472">Membrane</keyword>
<proteinExistence type="inferred from homology"/>
<sequence>MNTELHALDLTVISRDWLVHRPIEIAVYVVLALLLRYGLHRLIDRMTRRARVGAPALLRPLKARDPYGASNSILNARRAQRARTMGSVFKSGVSIATLTWAVLQILAVVGVNVAPLIASAGVIGVALGFGAQNLVRDFLTGVFMLLEDQYGVGDVVDVGDAVGTVETVGLRVTTVRDINGTLWFCRHGEIQRVGNMSQGHAVAVIDLPIAHTANVHRALQVALSAAEAAVDEADIAEDVLEPPEMLGVNTVTAQSVVLRLTTRTRPGRQWAVQRRLTSAALAAFDEAGIEAPLAVLMSTHASA</sequence>
<feature type="transmembrane region" description="Helical" evidence="7">
    <location>
        <begin position="113"/>
        <end position="135"/>
    </location>
</feature>
<comment type="similarity">
    <text evidence="2">Belongs to the MscS (TC 1.A.23) family.</text>
</comment>
<evidence type="ECO:0000256" key="2">
    <source>
        <dbReference type="ARBA" id="ARBA00008017"/>
    </source>
</evidence>
<evidence type="ECO:0000313" key="11">
    <source>
        <dbReference type="EMBL" id="ANS28665.1"/>
    </source>
</evidence>
<dbReference type="Gene3D" id="3.30.70.100">
    <property type="match status" value="1"/>
</dbReference>
<feature type="transmembrane region" description="Helical" evidence="7">
    <location>
        <begin position="87"/>
        <end position="107"/>
    </location>
</feature>
<keyword evidence="4 7" id="KW-0812">Transmembrane</keyword>
<dbReference type="EMBL" id="CP009111">
    <property type="protein sequence ID" value="ANS28665.1"/>
    <property type="molecule type" value="Genomic_DNA"/>
</dbReference>
<feature type="domain" description="Mechanosensitive ion channel MscS" evidence="8">
    <location>
        <begin position="133"/>
        <end position="190"/>
    </location>
</feature>
<comment type="subcellular location">
    <subcellularLocation>
        <location evidence="1">Cell membrane</location>
        <topology evidence="1">Multi-pass membrane protein</topology>
    </subcellularLocation>
</comment>
<dbReference type="InterPro" id="IPR011066">
    <property type="entry name" value="MscS_channel_C_sf"/>
</dbReference>
<dbReference type="InterPro" id="IPR049278">
    <property type="entry name" value="MS_channel_C"/>
</dbReference>
<evidence type="ECO:0000259" key="8">
    <source>
        <dbReference type="Pfam" id="PF00924"/>
    </source>
</evidence>
<dbReference type="InterPro" id="IPR045276">
    <property type="entry name" value="YbiO_bact"/>
</dbReference>
<evidence type="ECO:0000256" key="6">
    <source>
        <dbReference type="ARBA" id="ARBA00023136"/>
    </source>
</evidence>
<dbReference type="FunFam" id="2.30.30.60:FF:000001">
    <property type="entry name" value="MscS Mechanosensitive ion channel"/>
    <property type="match status" value="1"/>
</dbReference>
<dbReference type="Pfam" id="PF00924">
    <property type="entry name" value="MS_channel_2nd"/>
    <property type="match status" value="1"/>
</dbReference>
<dbReference type="GO" id="GO:0005886">
    <property type="term" value="C:plasma membrane"/>
    <property type="evidence" value="ECO:0007669"/>
    <property type="project" value="UniProtKB-SubCell"/>
</dbReference>
<evidence type="ECO:0000259" key="10">
    <source>
        <dbReference type="Pfam" id="PF21088"/>
    </source>
</evidence>
<feature type="domain" description="Mechanosensitive ion channel transmembrane helices 2/3" evidence="10">
    <location>
        <begin position="101"/>
        <end position="132"/>
    </location>
</feature>